<keyword evidence="1" id="KW-1133">Transmembrane helix</keyword>
<organism evidence="2 3">
    <name type="scientific">Granulosicoccus antarcticus IMCC3135</name>
    <dbReference type="NCBI Taxonomy" id="1192854"/>
    <lineage>
        <taxon>Bacteria</taxon>
        <taxon>Pseudomonadati</taxon>
        <taxon>Pseudomonadota</taxon>
        <taxon>Gammaproteobacteria</taxon>
        <taxon>Chromatiales</taxon>
        <taxon>Granulosicoccaceae</taxon>
        <taxon>Granulosicoccus</taxon>
    </lineage>
</organism>
<name>A0A2Z2NME7_9GAMM</name>
<feature type="transmembrane region" description="Helical" evidence="1">
    <location>
        <begin position="142"/>
        <end position="160"/>
    </location>
</feature>
<evidence type="ECO:0000313" key="3">
    <source>
        <dbReference type="Proteomes" id="UP000250079"/>
    </source>
</evidence>
<dbReference type="EMBL" id="CP018632">
    <property type="protein sequence ID" value="ASJ72536.1"/>
    <property type="molecule type" value="Genomic_DNA"/>
</dbReference>
<dbReference type="RefSeq" id="WP_088917838.1">
    <property type="nucleotide sequence ID" value="NZ_CP018632.1"/>
</dbReference>
<evidence type="ECO:0000256" key="1">
    <source>
        <dbReference type="SAM" id="Phobius"/>
    </source>
</evidence>
<feature type="transmembrane region" description="Helical" evidence="1">
    <location>
        <begin position="172"/>
        <end position="192"/>
    </location>
</feature>
<accession>A0A2Z2NME7</accession>
<keyword evidence="3" id="KW-1185">Reference proteome</keyword>
<keyword evidence="1" id="KW-0472">Membrane</keyword>
<keyword evidence="1" id="KW-0812">Transmembrane</keyword>
<protein>
    <recommendedName>
        <fullName evidence="4">LTA synthase family protein</fullName>
    </recommendedName>
</protein>
<evidence type="ECO:0008006" key="4">
    <source>
        <dbReference type="Google" id="ProtNLM"/>
    </source>
</evidence>
<dbReference type="KEGG" id="gai:IMCC3135_12240"/>
<feature type="transmembrane region" description="Helical" evidence="1">
    <location>
        <begin position="54"/>
        <end position="75"/>
    </location>
</feature>
<evidence type="ECO:0000313" key="2">
    <source>
        <dbReference type="EMBL" id="ASJ72536.1"/>
    </source>
</evidence>
<proteinExistence type="predicted"/>
<reference evidence="2 3" key="1">
    <citation type="submission" date="2016-12" db="EMBL/GenBank/DDBJ databases">
        <authorList>
            <person name="Song W.-J."/>
            <person name="Kurnit D.M."/>
        </authorList>
    </citation>
    <scope>NUCLEOTIDE SEQUENCE [LARGE SCALE GENOMIC DNA]</scope>
    <source>
        <strain evidence="2 3">IMCC3135</strain>
    </source>
</reference>
<dbReference type="AlphaFoldDB" id="A0A2Z2NME7"/>
<sequence>MKSKYPASHLLRQFLLFALTVLFLLTLIRAAYGLWQFPKLSQADRVLPWFVEGLRYDVALVGLICFIPVVVGSLLSMLSKTRALAKFMISAFLLSGLLLVLVMELITPWFLQTQGLRPDVALLGQIEHPAAVLATVFSEQSIPLSVASFLCVLILVTFWGRMEMRRFLKYRLSVPSALSLSIVGGMVCILAIRSSSDMSRPGLSPLDSLISEDAIVNDLTMNTTYKLLYSIVQPSPVTVPLDASGLPVQFDE</sequence>
<feature type="transmembrane region" description="Helical" evidence="1">
    <location>
        <begin position="87"/>
        <end position="111"/>
    </location>
</feature>
<gene>
    <name evidence="2" type="ORF">IMCC3135_12240</name>
</gene>
<dbReference type="Proteomes" id="UP000250079">
    <property type="component" value="Chromosome"/>
</dbReference>